<dbReference type="InterPro" id="IPR011761">
    <property type="entry name" value="ATP-grasp"/>
</dbReference>
<evidence type="ECO:0000256" key="3">
    <source>
        <dbReference type="ARBA" id="ARBA00022840"/>
    </source>
</evidence>
<dbReference type="GO" id="GO:0016874">
    <property type="term" value="F:ligase activity"/>
    <property type="evidence" value="ECO:0007669"/>
    <property type="project" value="UniProtKB-KW"/>
</dbReference>
<name>A0A0K8PK57_STRAJ</name>
<dbReference type="PROSITE" id="PS50975">
    <property type="entry name" value="ATP_GRASP"/>
    <property type="match status" value="1"/>
</dbReference>
<dbReference type="EMBL" id="DF968255">
    <property type="protein sequence ID" value="GAP48275.1"/>
    <property type="molecule type" value="Genomic_DNA"/>
</dbReference>
<dbReference type="InterPro" id="IPR052032">
    <property type="entry name" value="ATP-dep_AA_Ligase"/>
</dbReference>
<reference evidence="6" key="1">
    <citation type="journal article" date="2015" name="Genome Announc.">
        <title>Draft Genome Sequence of Thiostrepton-Producing Streptomyces azureus ATCC 14921.</title>
        <authorList>
            <person name="Sakihara K."/>
            <person name="Maeda J."/>
            <person name="Tashiro K."/>
            <person name="Fujino Y."/>
            <person name="Kuhara S."/>
            <person name="Ohshima T."/>
            <person name="Ogata S."/>
            <person name="Doi K."/>
        </authorList>
    </citation>
    <scope>NUCLEOTIDE SEQUENCE [LARGE SCALE GENOMIC DNA]</scope>
    <source>
        <strain evidence="6">ATCC14921</strain>
    </source>
</reference>
<dbReference type="Pfam" id="PF13535">
    <property type="entry name" value="ATP-grasp_4"/>
    <property type="match status" value="1"/>
</dbReference>
<dbReference type="PATRIC" id="fig|146537.3.peg.3279"/>
<dbReference type="AlphaFoldDB" id="A0A0K8PK57"/>
<dbReference type="SUPFAM" id="SSF56059">
    <property type="entry name" value="Glutathione synthetase ATP-binding domain-like"/>
    <property type="match status" value="1"/>
</dbReference>
<keyword evidence="1" id="KW-0436">Ligase</keyword>
<evidence type="ECO:0000256" key="2">
    <source>
        <dbReference type="ARBA" id="ARBA00022741"/>
    </source>
</evidence>
<keyword evidence="7" id="KW-1185">Reference proteome</keyword>
<dbReference type="Proteomes" id="UP000053859">
    <property type="component" value="Unassembled WGS sequence"/>
</dbReference>
<protein>
    <submittedName>
        <fullName evidence="6">Phosphoribosylglycinamide synthetase</fullName>
    </submittedName>
</protein>
<dbReference type="RefSeq" id="WP_059417514.1">
    <property type="nucleotide sequence ID" value="NZ_DF968255.1"/>
</dbReference>
<dbReference type="GO" id="GO:0046872">
    <property type="term" value="F:metal ion binding"/>
    <property type="evidence" value="ECO:0007669"/>
    <property type="project" value="InterPro"/>
</dbReference>
<evidence type="ECO:0000256" key="1">
    <source>
        <dbReference type="ARBA" id="ARBA00022598"/>
    </source>
</evidence>
<dbReference type="PANTHER" id="PTHR43585">
    <property type="entry name" value="FUMIPYRROLE BIOSYNTHESIS PROTEIN C"/>
    <property type="match status" value="1"/>
</dbReference>
<proteinExistence type="predicted"/>
<dbReference type="OrthoDB" id="24041at2"/>
<feature type="domain" description="ATP-grasp" evidence="5">
    <location>
        <begin position="106"/>
        <end position="303"/>
    </location>
</feature>
<evidence type="ECO:0000259" key="5">
    <source>
        <dbReference type="PROSITE" id="PS50975"/>
    </source>
</evidence>
<evidence type="ECO:0000313" key="7">
    <source>
        <dbReference type="Proteomes" id="UP000053859"/>
    </source>
</evidence>
<evidence type="ECO:0000313" key="6">
    <source>
        <dbReference type="EMBL" id="GAP48275.1"/>
    </source>
</evidence>
<dbReference type="PANTHER" id="PTHR43585:SF2">
    <property type="entry name" value="ATP-GRASP ENZYME FSQD"/>
    <property type="match status" value="1"/>
</dbReference>
<dbReference type="Gene3D" id="3.30.470.20">
    <property type="entry name" value="ATP-grasp fold, B domain"/>
    <property type="match status" value="1"/>
</dbReference>
<accession>A0A0K8PK57</accession>
<sequence>MIALVNPVSSGSALADAFWEEGAECLHIYTDGLSPVAESLAARHATSYRHTSLPETVRHLAAHGVRTVIAASEYGVTLADELSQELGLPHHEHRLRAARRDKHAMAQALAAAGLPHARTVLVHSEQELSAALDGRASFPLVVKPVNSAGSEGCLIVESRERAMELFRAHTGQVNLMGEVNDGYLVQEFLRGTQYIVNTVSTGGRHLLAEVYAERIDHVDGAPVLRHIISRSGFTAAEQELVDYVLRCLDALGIREGAAHTEVMLTDQGPRLVEVNSRVMGPCLAPDAYQAGYGYSHQHLTAESFLRPEEFAKRFELPHGPARTVAKVFLRPHRDGLLLAMDGLRTLRRLPGFHSIARLPIIGEPVRDRYLTTGACGIAFFVHEDTALLQHSLATLHDIEDSGGMFRLADPDTGS</sequence>
<gene>
    <name evidence="6" type="ORF">SAZU_3102</name>
</gene>
<dbReference type="GO" id="GO:0005524">
    <property type="term" value="F:ATP binding"/>
    <property type="evidence" value="ECO:0007669"/>
    <property type="project" value="UniProtKB-UniRule"/>
</dbReference>
<keyword evidence="3 4" id="KW-0067">ATP-binding</keyword>
<evidence type="ECO:0000256" key="4">
    <source>
        <dbReference type="PROSITE-ProRule" id="PRU00409"/>
    </source>
</evidence>
<organism evidence="6 7">
    <name type="scientific">Streptomyces azureus</name>
    <dbReference type="NCBI Taxonomy" id="146537"/>
    <lineage>
        <taxon>Bacteria</taxon>
        <taxon>Bacillati</taxon>
        <taxon>Actinomycetota</taxon>
        <taxon>Actinomycetes</taxon>
        <taxon>Kitasatosporales</taxon>
        <taxon>Streptomycetaceae</taxon>
        <taxon>Streptomyces</taxon>
    </lineage>
</organism>
<keyword evidence="2 4" id="KW-0547">Nucleotide-binding</keyword>